<dbReference type="RefSeq" id="WP_120700559.1">
    <property type="nucleotide sequence ID" value="NZ_RBDX01000045.1"/>
</dbReference>
<dbReference type="GO" id="GO:0004826">
    <property type="term" value="F:phenylalanine-tRNA ligase activity"/>
    <property type="evidence" value="ECO:0007669"/>
    <property type="project" value="InterPro"/>
</dbReference>
<dbReference type="Proteomes" id="UP000275024">
    <property type="component" value="Unassembled WGS sequence"/>
</dbReference>
<feature type="region of interest" description="Disordered" evidence="1">
    <location>
        <begin position="40"/>
        <end position="63"/>
    </location>
</feature>
<protein>
    <recommendedName>
        <fullName evidence="2">B3/B4 tRNA-binding domain-containing protein</fullName>
    </recommendedName>
</protein>
<dbReference type="EMBL" id="RBDX01000045">
    <property type="protein sequence ID" value="RKN03711.1"/>
    <property type="molecule type" value="Genomic_DNA"/>
</dbReference>
<organism evidence="3 6">
    <name type="scientific">Streptomyces radicis</name>
    <dbReference type="NCBI Taxonomy" id="1750517"/>
    <lineage>
        <taxon>Bacteria</taxon>
        <taxon>Bacillati</taxon>
        <taxon>Actinomycetota</taxon>
        <taxon>Actinomycetes</taxon>
        <taxon>Kitasatosporales</taxon>
        <taxon>Streptomycetaceae</taxon>
        <taxon>Streptomyces</taxon>
    </lineage>
</organism>
<dbReference type="PANTHER" id="PTHR39209:SF2">
    <property type="entry name" value="CYTOPLASMIC PROTEIN"/>
    <property type="match status" value="1"/>
</dbReference>
<keyword evidence="5" id="KW-1185">Reference proteome</keyword>
<dbReference type="SMART" id="SM00873">
    <property type="entry name" value="B3_4"/>
    <property type="match status" value="1"/>
</dbReference>
<gene>
    <name evidence="4" type="ORF">D7318_30855</name>
    <name evidence="3" type="ORF">D7319_30875</name>
</gene>
<name>A0A3A9VRM1_9ACTN</name>
<dbReference type="AlphaFoldDB" id="A0A3A9VRM1"/>
<evidence type="ECO:0000313" key="4">
    <source>
        <dbReference type="EMBL" id="RKN13642.1"/>
    </source>
</evidence>
<proteinExistence type="predicted"/>
<dbReference type="Pfam" id="PF03483">
    <property type="entry name" value="B3_4"/>
    <property type="match status" value="1"/>
</dbReference>
<dbReference type="InterPro" id="IPR020825">
    <property type="entry name" value="Phe-tRNA_synthase-like_B3/B4"/>
</dbReference>
<dbReference type="Proteomes" id="UP000268652">
    <property type="component" value="Unassembled WGS sequence"/>
</dbReference>
<dbReference type="GO" id="GO:0003723">
    <property type="term" value="F:RNA binding"/>
    <property type="evidence" value="ECO:0007669"/>
    <property type="project" value="InterPro"/>
</dbReference>
<evidence type="ECO:0000313" key="5">
    <source>
        <dbReference type="Proteomes" id="UP000268652"/>
    </source>
</evidence>
<dbReference type="EMBL" id="RBDY01000045">
    <property type="protein sequence ID" value="RKN13642.1"/>
    <property type="molecule type" value="Genomic_DNA"/>
</dbReference>
<feature type="domain" description="B3/B4 tRNA-binding" evidence="2">
    <location>
        <begin position="63"/>
        <end position="219"/>
    </location>
</feature>
<dbReference type="Gene3D" id="3.50.40.10">
    <property type="entry name" value="Phenylalanyl-trna Synthetase, Chain B, domain 3"/>
    <property type="match status" value="1"/>
</dbReference>
<dbReference type="SUPFAM" id="SSF56037">
    <property type="entry name" value="PheT/TilS domain"/>
    <property type="match status" value="1"/>
</dbReference>
<evidence type="ECO:0000256" key="1">
    <source>
        <dbReference type="SAM" id="MobiDB-lite"/>
    </source>
</evidence>
<reference evidence="5 6" key="1">
    <citation type="submission" date="2018-09" db="EMBL/GenBank/DDBJ databases">
        <title>Streptomyces sp. nov. DS1-2, an endophytic actinomycete isolated from roots of Dendrobium scabrilingue.</title>
        <authorList>
            <person name="Kuncharoen N."/>
            <person name="Kudo T."/>
            <person name="Ohkuma M."/>
            <person name="Yuki M."/>
            <person name="Tanasupawat S."/>
        </authorList>
    </citation>
    <scope>NUCLEOTIDE SEQUENCE [LARGE SCALE GENOMIC DNA]</scope>
    <source>
        <strain evidence="3 6">AZ1-7</strain>
        <strain evidence="4 5">DS1-2</strain>
    </source>
</reference>
<accession>A0A3A9VRM1</accession>
<evidence type="ECO:0000313" key="6">
    <source>
        <dbReference type="Proteomes" id="UP000275024"/>
    </source>
</evidence>
<dbReference type="PANTHER" id="PTHR39209">
    <property type="match status" value="1"/>
</dbReference>
<comment type="caution">
    <text evidence="3">The sequence shown here is derived from an EMBL/GenBank/DDBJ whole genome shotgun (WGS) entry which is preliminary data.</text>
</comment>
<dbReference type="InterPro" id="IPR005146">
    <property type="entry name" value="B3/B4_tRNA-bd"/>
</dbReference>
<evidence type="ECO:0000259" key="2">
    <source>
        <dbReference type="SMART" id="SM00873"/>
    </source>
</evidence>
<dbReference type="OrthoDB" id="276580at2"/>
<sequence length="236" mass="25123">MTELWVAADVCEAFPALAVAAVVAEGVRGQDPWPETERLLSDVESSAGDGGWTAPAESDPSPASWHAAYRAFGTNPRRFRPSMDALARRLGKTGRLPRISPAVDAYNAVSVTHAIPAGAFDLGAVRGDIALRFAVPGDAFVPLGEPDTVEEARPGEVVYADGDGVLTRHWNHRDSDRTKVTPGSSDVVFLLETVEPGTGRKVVEQAVDQLAGLVAPHATRLTTHLLTPAHPAKRLR</sequence>
<evidence type="ECO:0000313" key="3">
    <source>
        <dbReference type="EMBL" id="RKN03711.1"/>
    </source>
</evidence>